<feature type="transmembrane region" description="Helical" evidence="1">
    <location>
        <begin position="21"/>
        <end position="37"/>
    </location>
</feature>
<reference evidence="2 3" key="1">
    <citation type="submission" date="2020-12" db="EMBL/GenBank/DDBJ databases">
        <title>Bacterial novel species Pedobacter sp. SD-b isolated from soil.</title>
        <authorList>
            <person name="Jung H.-Y."/>
        </authorList>
    </citation>
    <scope>NUCLEOTIDE SEQUENCE [LARGE SCALE GENOMIC DNA]</scope>
    <source>
        <strain evidence="2 3">SD-b</strain>
    </source>
</reference>
<dbReference type="Proteomes" id="UP000660024">
    <property type="component" value="Unassembled WGS sequence"/>
</dbReference>
<evidence type="ECO:0000256" key="1">
    <source>
        <dbReference type="SAM" id="Phobius"/>
    </source>
</evidence>
<keyword evidence="1" id="KW-1133">Transmembrane helix</keyword>
<protein>
    <submittedName>
        <fullName evidence="2">TonB-dependent receptor</fullName>
    </submittedName>
</protein>
<dbReference type="InterPro" id="IPR008969">
    <property type="entry name" value="CarboxyPept-like_regulatory"/>
</dbReference>
<dbReference type="EMBL" id="JAEHFY010000005">
    <property type="protein sequence ID" value="MBK0382130.1"/>
    <property type="molecule type" value="Genomic_DNA"/>
</dbReference>
<sequence>MNIKNYPLAHILYKRHLKFRLIYFTVFFIFINKQHVFSQQKVTINANNIGLNKVLTNLRDSYAFNVSFNDDKLSTFNISLKKEFNTPEKALKYLLKGLPLKVEVINNVFVISDLKVDRPINYILSGNISDAQTNETLPLSTIVINGLSLISDQKGNFSFSSKTDSIFSIQIVYLGYLKLDTIVDAKNYLAIKLKKSNIQLSEVVLSSFYKNPESNTFYSAGNLRINHNISENLPGGGDNSVYNILRLQPGILASGDQSNDLLIWGSYQGQTKISFDGFTIFGLRNFNDNIGAVNPLIAKDLNVQKGGYGVAQGDRVGGVVDIVGIEGNTTRPNLKIGLDNLTLNGVASTPLFKNTALVIAARQTYYNVYDPYKLGFNSPNKRKQNNVSDYNVIPDYNFNDLNIKFSGKSLKGDNYYISLFNGSDDFSSIFNTTQGRFKIDGGDKERNNQYGATANYGKIWGKGSISTITVSSSGLKSNRNNNVLIDYLNNDQNYNTISELFNNNIKEQSIKFTHLLPTVKNYSFLFGAGFINNNTLLTQDSVNSRKLNEANGINRFYSFVENNYFIIPKIKITPGLRIDYAEGLNKTYLQPRLAAQYQVDDQFKLSAAWGIYNQFIAYTETVDEQGNLNYNWAVCDDRKVPVYDAQHWVLGANYQKNNWWLNGDCYYKTTSGLTKYIRTKNSTANLVGDGKAIGLDILIKKNYRGSTAWIAYTLSKTTERYPIKTKRGTINDQYQRAPQDQRHEVKFAGIVNLSPFYFSANYVFGSGFPSTNPSDNKKDNFLPYNRFDTALNYKFSKKKYCLETGVSILNLFNTQNLKINNLQRIPTEQTNTLNIYNQTVPFTPTLFLSISL</sequence>
<keyword evidence="2" id="KW-0675">Receptor</keyword>
<organism evidence="2 3">
    <name type="scientific">Pedobacter segetis</name>
    <dbReference type="NCBI Taxonomy" id="2793069"/>
    <lineage>
        <taxon>Bacteria</taxon>
        <taxon>Pseudomonadati</taxon>
        <taxon>Bacteroidota</taxon>
        <taxon>Sphingobacteriia</taxon>
        <taxon>Sphingobacteriales</taxon>
        <taxon>Sphingobacteriaceae</taxon>
        <taxon>Pedobacter</taxon>
    </lineage>
</organism>
<evidence type="ECO:0000313" key="3">
    <source>
        <dbReference type="Proteomes" id="UP000660024"/>
    </source>
</evidence>
<keyword evidence="1" id="KW-0812">Transmembrane</keyword>
<comment type="caution">
    <text evidence="2">The sequence shown here is derived from an EMBL/GenBank/DDBJ whole genome shotgun (WGS) entry which is preliminary data.</text>
</comment>
<proteinExistence type="predicted"/>
<name>A0ABS1BGY0_9SPHI</name>
<dbReference type="Pfam" id="PF13715">
    <property type="entry name" value="CarbopepD_reg_2"/>
    <property type="match status" value="1"/>
</dbReference>
<dbReference type="RefSeq" id="WP_200584917.1">
    <property type="nucleotide sequence ID" value="NZ_JAEHFY010000005.1"/>
</dbReference>
<dbReference type="SUPFAM" id="SSF56935">
    <property type="entry name" value="Porins"/>
    <property type="match status" value="1"/>
</dbReference>
<keyword evidence="3" id="KW-1185">Reference proteome</keyword>
<evidence type="ECO:0000313" key="2">
    <source>
        <dbReference type="EMBL" id="MBK0382130.1"/>
    </source>
</evidence>
<keyword evidence="1" id="KW-0472">Membrane</keyword>
<dbReference type="SUPFAM" id="SSF49464">
    <property type="entry name" value="Carboxypeptidase regulatory domain-like"/>
    <property type="match status" value="1"/>
</dbReference>
<gene>
    <name evidence="2" type="ORF">I5M32_04085</name>
</gene>
<accession>A0ABS1BGY0</accession>